<dbReference type="Proteomes" id="UP000483820">
    <property type="component" value="Chromosome II"/>
</dbReference>
<dbReference type="InterPro" id="IPR001810">
    <property type="entry name" value="F-box_dom"/>
</dbReference>
<dbReference type="PANTHER" id="PTHR21503">
    <property type="entry name" value="F-BOX-CONTAINING HYPOTHETICAL PROTEIN C.ELEGANS"/>
    <property type="match status" value="1"/>
</dbReference>
<evidence type="ECO:0000259" key="1">
    <source>
        <dbReference type="PROSITE" id="PS50181"/>
    </source>
</evidence>
<dbReference type="EMBL" id="WUAV01000002">
    <property type="protein sequence ID" value="KAF1764250.1"/>
    <property type="molecule type" value="Genomic_DNA"/>
</dbReference>
<dbReference type="RefSeq" id="XP_053588725.1">
    <property type="nucleotide sequence ID" value="XM_053724531.1"/>
</dbReference>
<organism evidence="2 3">
    <name type="scientific">Caenorhabditis remanei</name>
    <name type="common">Caenorhabditis vulgaris</name>
    <dbReference type="NCBI Taxonomy" id="31234"/>
    <lineage>
        <taxon>Eukaryota</taxon>
        <taxon>Metazoa</taxon>
        <taxon>Ecdysozoa</taxon>
        <taxon>Nematoda</taxon>
        <taxon>Chromadorea</taxon>
        <taxon>Rhabditida</taxon>
        <taxon>Rhabditina</taxon>
        <taxon>Rhabditomorpha</taxon>
        <taxon>Rhabditoidea</taxon>
        <taxon>Rhabditidae</taxon>
        <taxon>Peloderinae</taxon>
        <taxon>Caenorhabditis</taxon>
    </lineage>
</organism>
<name>A0A6A5H8V0_CAERE</name>
<comment type="caution">
    <text evidence="2">The sequence shown here is derived from an EMBL/GenBank/DDBJ whole genome shotgun (WGS) entry which is preliminary data.</text>
</comment>
<dbReference type="AlphaFoldDB" id="A0A6A5H8V0"/>
<sequence>MFLSFPKLPSVVQLEVLKQLELQEIFLLSLCSEKMKRAVQCLNMKPTNLMYFFLENGVVVGARYGNDPNQIDHNVANVQFVPTIPSDEMKPMKLGGNTISCRCIETSPERKSSHALHYLASEEITVLQSLQRHMKDLFRFDTRVQLVLYSLHYMNMSRIIDDVTNTTFDVEELDTEQLENYLTIHPGQDSLVLATKLTGPLLRSDSILCSIKTLALHGLQDTDGLINLFLWVESRRNPRLQFSEVINNFGGKYLFLTDVVYDVTDLAQLIWKWKSKEAYHNLKFVSSTPPTGTAIGFEHAMQQFDFVEWDGQRRPRTFKLDPKIINLQLNSFEDIDCSEWMDIQQDGGGKWASIMLSQIEIGFVVWD</sequence>
<dbReference type="PANTHER" id="PTHR21503:SF8">
    <property type="entry name" value="F-BOX ASSOCIATED DOMAIN-CONTAINING PROTEIN-RELATED"/>
    <property type="match status" value="1"/>
</dbReference>
<proteinExistence type="predicted"/>
<evidence type="ECO:0000313" key="3">
    <source>
        <dbReference type="Proteomes" id="UP000483820"/>
    </source>
</evidence>
<evidence type="ECO:0000313" key="2">
    <source>
        <dbReference type="EMBL" id="KAF1764250.1"/>
    </source>
</evidence>
<dbReference type="CTD" id="78773828"/>
<dbReference type="PROSITE" id="PS50181">
    <property type="entry name" value="FBOX"/>
    <property type="match status" value="1"/>
</dbReference>
<dbReference type="KEGG" id="crq:GCK72_004197"/>
<accession>A0A6A5H8V0</accession>
<dbReference type="Pfam" id="PF00646">
    <property type="entry name" value="F-box"/>
    <property type="match status" value="1"/>
</dbReference>
<protein>
    <recommendedName>
        <fullName evidence="1">F-box domain-containing protein</fullName>
    </recommendedName>
</protein>
<dbReference type="GeneID" id="78773828"/>
<reference evidence="2 3" key="1">
    <citation type="submission" date="2019-12" db="EMBL/GenBank/DDBJ databases">
        <title>Chromosome-level assembly of the Caenorhabditis remanei genome.</title>
        <authorList>
            <person name="Teterina A.A."/>
            <person name="Willis J.H."/>
            <person name="Phillips P.C."/>
        </authorList>
    </citation>
    <scope>NUCLEOTIDE SEQUENCE [LARGE SCALE GENOMIC DNA]</scope>
    <source>
        <strain evidence="2 3">PX506</strain>
        <tissue evidence="2">Whole organism</tissue>
    </source>
</reference>
<feature type="domain" description="F-box" evidence="1">
    <location>
        <begin position="2"/>
        <end position="54"/>
    </location>
</feature>
<gene>
    <name evidence="2" type="ORF">GCK72_004197</name>
</gene>